<evidence type="ECO:0000259" key="1">
    <source>
        <dbReference type="Pfam" id="PF00534"/>
    </source>
</evidence>
<comment type="caution">
    <text evidence="3">The sequence shown here is derived from an EMBL/GenBank/DDBJ whole genome shotgun (WGS) entry which is preliminary data.</text>
</comment>
<dbReference type="SUPFAM" id="SSF53756">
    <property type="entry name" value="UDP-Glycosyltransferase/glycogen phosphorylase"/>
    <property type="match status" value="1"/>
</dbReference>
<dbReference type="Pfam" id="PF00534">
    <property type="entry name" value="Glycos_transf_1"/>
    <property type="match status" value="1"/>
</dbReference>
<dbReference type="InterPro" id="IPR028098">
    <property type="entry name" value="Glyco_trans_4-like_N"/>
</dbReference>
<evidence type="ECO:0000313" key="3">
    <source>
        <dbReference type="EMBL" id="MQO09643.1"/>
    </source>
</evidence>
<evidence type="ECO:0000313" key="4">
    <source>
        <dbReference type="Proteomes" id="UP000405805"/>
    </source>
</evidence>
<name>A0AA90VER0_9BACT</name>
<evidence type="ECO:0000259" key="2">
    <source>
        <dbReference type="Pfam" id="PF13439"/>
    </source>
</evidence>
<dbReference type="InterPro" id="IPR001296">
    <property type="entry name" value="Glyco_trans_1"/>
</dbReference>
<dbReference type="Proteomes" id="UP000405805">
    <property type="component" value="Unassembled WGS sequence"/>
</dbReference>
<dbReference type="AlphaFoldDB" id="A0AA90VER0"/>
<reference evidence="4" key="1">
    <citation type="submission" date="2019-09" db="EMBL/GenBank/DDBJ databases">
        <title>Distinct polysaccharide growth profiles of human intestinal Prevotella copri isolates.</title>
        <authorList>
            <person name="Fehlner-Peach H."/>
            <person name="Magnabosco C."/>
            <person name="Raghavan V."/>
            <person name="Scher J.U."/>
            <person name="Tett A."/>
            <person name="Cox L.M."/>
            <person name="Gottsegen C."/>
            <person name="Watters A."/>
            <person name="Wiltshire- Gordon J.D."/>
            <person name="Segata N."/>
            <person name="Bonneau R."/>
            <person name="Littman D.R."/>
        </authorList>
    </citation>
    <scope>NUCLEOTIDE SEQUENCE [LARGE SCALE GENOMIC DNA]</scope>
    <source>
        <strain evidence="4">iA624</strain>
    </source>
</reference>
<feature type="domain" description="Glycosyltransferase subfamily 4-like N-terminal" evidence="2">
    <location>
        <begin position="14"/>
        <end position="166"/>
    </location>
</feature>
<protein>
    <submittedName>
        <fullName evidence="3">Glycosyltransferase family 4 protein</fullName>
    </submittedName>
</protein>
<feature type="domain" description="Glycosyl transferase family 1" evidence="1">
    <location>
        <begin position="182"/>
        <end position="334"/>
    </location>
</feature>
<dbReference type="PANTHER" id="PTHR12526:SF630">
    <property type="entry name" value="GLYCOSYLTRANSFERASE"/>
    <property type="match status" value="1"/>
</dbReference>
<dbReference type="RefSeq" id="WP_153097042.1">
    <property type="nucleotide sequence ID" value="NZ_VZBP01000097.1"/>
</dbReference>
<dbReference type="GO" id="GO:0016757">
    <property type="term" value="F:glycosyltransferase activity"/>
    <property type="evidence" value="ECO:0007669"/>
    <property type="project" value="InterPro"/>
</dbReference>
<dbReference type="PANTHER" id="PTHR12526">
    <property type="entry name" value="GLYCOSYLTRANSFERASE"/>
    <property type="match status" value="1"/>
</dbReference>
<sequence>MKKILCLTDGFTLGGAERQLIGLAHFLKRKGYSVVLACYHDKNFYESLIKEYNLECITLHPQGRMGKISEVRKLIKNNGYDFVIAYKDGATMIVSLLKLLGMQTRVIVSERNTTQSMSFRDKIKFWLYQFADNIVPNSYSQSVFLNTHCPNLRNKITTITNFTDTQTFVPSNKIYKSSMLNILIAGRIAEQKNILRFLDVLKRLKDSNYRIHFKWFGNTSAGEQAYESEVKQKVQQLHLETMIDFLPATNNIKYEYQHCDAFCLPSIYEGYPNVVCEAMSSGLPILCSNVCDNPYIVEDNKNGFLFDPFDIDSMVVAFEKFINLSLESRCEMGKCSRLIAEEKFSEEAFVEKYINIIEHK</sequence>
<dbReference type="EMBL" id="VZBP01000097">
    <property type="protein sequence ID" value="MQO09643.1"/>
    <property type="molecule type" value="Genomic_DNA"/>
</dbReference>
<dbReference type="Gene3D" id="3.40.50.2000">
    <property type="entry name" value="Glycogen Phosphorylase B"/>
    <property type="match status" value="2"/>
</dbReference>
<dbReference type="Pfam" id="PF13439">
    <property type="entry name" value="Glyco_transf_4"/>
    <property type="match status" value="1"/>
</dbReference>
<gene>
    <name evidence="3" type="ORF">F7D57_07950</name>
</gene>
<proteinExistence type="predicted"/>
<organism evidence="3 4">
    <name type="scientific">Segatella copri</name>
    <dbReference type="NCBI Taxonomy" id="165179"/>
    <lineage>
        <taxon>Bacteria</taxon>
        <taxon>Pseudomonadati</taxon>
        <taxon>Bacteroidota</taxon>
        <taxon>Bacteroidia</taxon>
        <taxon>Bacteroidales</taxon>
        <taxon>Prevotellaceae</taxon>
        <taxon>Segatella</taxon>
    </lineage>
</organism>
<accession>A0AA90VER0</accession>